<keyword evidence="2" id="KW-0472">Membrane</keyword>
<dbReference type="Gene3D" id="1.10.287.470">
    <property type="entry name" value="Helix hairpin bin"/>
    <property type="match status" value="1"/>
</dbReference>
<dbReference type="AlphaFoldDB" id="A0A9D1SL85"/>
<dbReference type="NCBIfam" id="TIGR01730">
    <property type="entry name" value="RND_mfp"/>
    <property type="match status" value="1"/>
</dbReference>
<gene>
    <name evidence="6" type="ORF">IAB06_04920</name>
</gene>
<dbReference type="Gene3D" id="2.40.50.100">
    <property type="match status" value="1"/>
</dbReference>
<dbReference type="Pfam" id="PF25954">
    <property type="entry name" value="Beta-barrel_RND_2"/>
    <property type="match status" value="1"/>
</dbReference>
<feature type="domain" description="CusB-like beta-barrel" evidence="3">
    <location>
        <begin position="220"/>
        <end position="291"/>
    </location>
</feature>
<evidence type="ECO:0000313" key="7">
    <source>
        <dbReference type="Proteomes" id="UP000824099"/>
    </source>
</evidence>
<feature type="domain" description="CzcB-like barrel-sandwich hybrid" evidence="4">
    <location>
        <begin position="77"/>
        <end position="214"/>
    </location>
</feature>
<comment type="caution">
    <text evidence="6">The sequence shown here is derived from an EMBL/GenBank/DDBJ whole genome shotgun (WGS) entry which is preliminary data.</text>
</comment>
<evidence type="ECO:0000256" key="2">
    <source>
        <dbReference type="SAM" id="Phobius"/>
    </source>
</evidence>
<accession>A0A9D1SL85</accession>
<dbReference type="Gene3D" id="2.40.420.20">
    <property type="match status" value="1"/>
</dbReference>
<dbReference type="Pfam" id="PF25989">
    <property type="entry name" value="YknX_C"/>
    <property type="match status" value="1"/>
</dbReference>
<evidence type="ECO:0000313" key="6">
    <source>
        <dbReference type="EMBL" id="HIU64356.1"/>
    </source>
</evidence>
<reference evidence="6" key="2">
    <citation type="journal article" date="2021" name="PeerJ">
        <title>Extensive microbial diversity within the chicken gut microbiome revealed by metagenomics and culture.</title>
        <authorList>
            <person name="Gilroy R."/>
            <person name="Ravi A."/>
            <person name="Getino M."/>
            <person name="Pursley I."/>
            <person name="Horton D.L."/>
            <person name="Alikhan N.F."/>
            <person name="Baker D."/>
            <person name="Gharbi K."/>
            <person name="Hall N."/>
            <person name="Watson M."/>
            <person name="Adriaenssens E.M."/>
            <person name="Foster-Nyarko E."/>
            <person name="Jarju S."/>
            <person name="Secka A."/>
            <person name="Antonio M."/>
            <person name="Oren A."/>
            <person name="Chaudhuri R.R."/>
            <person name="La Ragione R."/>
            <person name="Hildebrand F."/>
            <person name="Pallen M.J."/>
        </authorList>
    </citation>
    <scope>NUCLEOTIDE SEQUENCE</scope>
    <source>
        <strain evidence="6">CHK160-1198</strain>
    </source>
</reference>
<keyword evidence="2" id="KW-0812">Transmembrane</keyword>
<dbReference type="InterPro" id="IPR058637">
    <property type="entry name" value="YknX-like_C"/>
</dbReference>
<dbReference type="GO" id="GO:1990281">
    <property type="term" value="C:efflux pump complex"/>
    <property type="evidence" value="ECO:0007669"/>
    <property type="project" value="TreeGrafter"/>
</dbReference>
<dbReference type="Proteomes" id="UP000824099">
    <property type="component" value="Unassembled WGS sequence"/>
</dbReference>
<sequence>MNWQDKRVKILVTVLVIILAIIGFRIVNNLLAARERATRATLGGVVAVPLERVQRKTLNAKLTFAGNLEPGWQAEFGPKIAGRINEILVAEGDFVKRGTVLAVLENTEMSGTVNSLLGNVYDAKAALEQAETTLNRAESLYQAGAQSKQELDNALYARDMARGKLLSVEGAYAAGQAKIEGSVLTAPHDGYVLKRLHQEGYYIGAGETLFQLADISTLLVKVNIPEGQIGEISNGATAFITVPALHNKTVMGTITKLATVADLPARTFAAEITIDNALEELKGGLYASVEVELAPRSNALVIPAAAIVMREDQRTVYVVNENNVAQRRILTTGYIGEGDVEVVAGLDEGEVVIVGGQNKLREGSKIKSDEDSAK</sequence>
<organism evidence="6 7">
    <name type="scientific">Candidatus Avacidaminococcus intestinavium</name>
    <dbReference type="NCBI Taxonomy" id="2840684"/>
    <lineage>
        <taxon>Bacteria</taxon>
        <taxon>Bacillati</taxon>
        <taxon>Bacillota</taxon>
        <taxon>Negativicutes</taxon>
        <taxon>Acidaminococcales</taxon>
        <taxon>Acidaminococcaceae</taxon>
        <taxon>Acidaminococcaceae incertae sedis</taxon>
        <taxon>Candidatus Avacidaminococcus</taxon>
    </lineage>
</organism>
<evidence type="ECO:0000259" key="5">
    <source>
        <dbReference type="Pfam" id="PF25989"/>
    </source>
</evidence>
<evidence type="ECO:0000259" key="3">
    <source>
        <dbReference type="Pfam" id="PF25954"/>
    </source>
</evidence>
<feature type="domain" description="YknX-like C-terminal permuted SH3-like" evidence="5">
    <location>
        <begin position="299"/>
        <end position="367"/>
    </location>
</feature>
<reference evidence="6" key="1">
    <citation type="submission" date="2020-10" db="EMBL/GenBank/DDBJ databases">
        <authorList>
            <person name="Gilroy R."/>
        </authorList>
    </citation>
    <scope>NUCLEOTIDE SEQUENCE</scope>
    <source>
        <strain evidence="6">CHK160-1198</strain>
    </source>
</reference>
<comment type="similarity">
    <text evidence="1">Belongs to the membrane fusion protein (MFP) (TC 8.A.1) family.</text>
</comment>
<evidence type="ECO:0000256" key="1">
    <source>
        <dbReference type="ARBA" id="ARBA00009477"/>
    </source>
</evidence>
<name>A0A9D1SL85_9FIRM</name>
<protein>
    <submittedName>
        <fullName evidence="6">Efflux RND transporter periplasmic adaptor subunit</fullName>
    </submittedName>
</protein>
<keyword evidence="2" id="KW-1133">Transmembrane helix</keyword>
<proteinExistence type="inferred from homology"/>
<dbReference type="Gene3D" id="2.40.30.170">
    <property type="match status" value="1"/>
</dbReference>
<dbReference type="PANTHER" id="PTHR30469">
    <property type="entry name" value="MULTIDRUG RESISTANCE PROTEIN MDTA"/>
    <property type="match status" value="1"/>
</dbReference>
<feature type="transmembrane region" description="Helical" evidence="2">
    <location>
        <begin position="7"/>
        <end position="27"/>
    </location>
</feature>
<dbReference type="SUPFAM" id="SSF111369">
    <property type="entry name" value="HlyD-like secretion proteins"/>
    <property type="match status" value="1"/>
</dbReference>
<evidence type="ECO:0000259" key="4">
    <source>
        <dbReference type="Pfam" id="PF25973"/>
    </source>
</evidence>
<dbReference type="InterPro" id="IPR058647">
    <property type="entry name" value="BSH_CzcB-like"/>
</dbReference>
<dbReference type="EMBL" id="DVNI01000077">
    <property type="protein sequence ID" value="HIU64356.1"/>
    <property type="molecule type" value="Genomic_DNA"/>
</dbReference>
<dbReference type="GO" id="GO:0015562">
    <property type="term" value="F:efflux transmembrane transporter activity"/>
    <property type="evidence" value="ECO:0007669"/>
    <property type="project" value="TreeGrafter"/>
</dbReference>
<dbReference type="Pfam" id="PF25973">
    <property type="entry name" value="BSH_CzcB"/>
    <property type="match status" value="1"/>
</dbReference>
<dbReference type="InterPro" id="IPR006143">
    <property type="entry name" value="RND_pump_MFP"/>
</dbReference>
<dbReference type="InterPro" id="IPR058792">
    <property type="entry name" value="Beta-barrel_RND_2"/>
</dbReference>